<evidence type="ECO:0000256" key="8">
    <source>
        <dbReference type="ARBA" id="ARBA00023136"/>
    </source>
</evidence>
<evidence type="ECO:0000256" key="5">
    <source>
        <dbReference type="ARBA" id="ARBA00022832"/>
    </source>
</evidence>
<dbReference type="GeneID" id="103508880"/>
<dbReference type="GO" id="GO:0034625">
    <property type="term" value="P:fatty acid elongation, monounsaturated fatty acid"/>
    <property type="evidence" value="ECO:0007669"/>
    <property type="project" value="TreeGrafter"/>
</dbReference>
<evidence type="ECO:0000256" key="2">
    <source>
        <dbReference type="ARBA" id="ARBA00022516"/>
    </source>
</evidence>
<organism evidence="11 12">
    <name type="scientific">Diaphorina citri</name>
    <name type="common">Asian citrus psyllid</name>
    <dbReference type="NCBI Taxonomy" id="121845"/>
    <lineage>
        <taxon>Eukaryota</taxon>
        <taxon>Metazoa</taxon>
        <taxon>Ecdysozoa</taxon>
        <taxon>Arthropoda</taxon>
        <taxon>Hexapoda</taxon>
        <taxon>Insecta</taxon>
        <taxon>Pterygota</taxon>
        <taxon>Neoptera</taxon>
        <taxon>Paraneoptera</taxon>
        <taxon>Hemiptera</taxon>
        <taxon>Sternorrhyncha</taxon>
        <taxon>Psylloidea</taxon>
        <taxon>Psyllidae</taxon>
        <taxon>Diaphorininae</taxon>
        <taxon>Diaphorina</taxon>
    </lineage>
</organism>
<gene>
    <name evidence="12" type="primary">LOC103508880</name>
</gene>
<dbReference type="EC" id="2.3.1.199" evidence="10"/>
<dbReference type="InterPro" id="IPR002076">
    <property type="entry name" value="ELO_fam"/>
</dbReference>
<feature type="transmembrane region" description="Helical" evidence="10">
    <location>
        <begin position="170"/>
        <end position="190"/>
    </location>
</feature>
<evidence type="ECO:0000256" key="7">
    <source>
        <dbReference type="ARBA" id="ARBA00023098"/>
    </source>
</evidence>
<evidence type="ECO:0000256" key="4">
    <source>
        <dbReference type="ARBA" id="ARBA00022692"/>
    </source>
</evidence>
<keyword evidence="9 10" id="KW-0275">Fatty acid biosynthesis</keyword>
<dbReference type="PaxDb" id="121845-A0A1S4EBC9"/>
<dbReference type="GO" id="GO:0009922">
    <property type="term" value="F:fatty acid elongase activity"/>
    <property type="evidence" value="ECO:0007669"/>
    <property type="project" value="UniProtKB-EC"/>
</dbReference>
<proteinExistence type="inferred from homology"/>
<feature type="transmembrane region" description="Helical" evidence="10">
    <location>
        <begin position="234"/>
        <end position="255"/>
    </location>
</feature>
<feature type="transmembrane region" description="Helical" evidence="10">
    <location>
        <begin position="211"/>
        <end position="228"/>
    </location>
</feature>
<keyword evidence="7 10" id="KW-0443">Lipid metabolism</keyword>
<keyword evidence="8 10" id="KW-0472">Membrane</keyword>
<keyword evidence="4 10" id="KW-0812">Transmembrane</keyword>
<evidence type="ECO:0000313" key="12">
    <source>
        <dbReference type="RefSeq" id="XP_008471681.1"/>
    </source>
</evidence>
<evidence type="ECO:0000256" key="10">
    <source>
        <dbReference type="RuleBase" id="RU361115"/>
    </source>
</evidence>
<keyword evidence="11" id="KW-1185">Reference proteome</keyword>
<dbReference type="OMA" id="YLMINIC"/>
<reference evidence="12" key="1">
    <citation type="submission" date="2025-08" db="UniProtKB">
        <authorList>
            <consortium name="RefSeq"/>
        </authorList>
    </citation>
    <scope>IDENTIFICATION</scope>
</reference>
<dbReference type="PROSITE" id="PS01188">
    <property type="entry name" value="ELO"/>
    <property type="match status" value="1"/>
</dbReference>
<accession>A0A1S4EBC9</accession>
<evidence type="ECO:0000256" key="3">
    <source>
        <dbReference type="ARBA" id="ARBA00022679"/>
    </source>
</evidence>
<keyword evidence="5 10" id="KW-0276">Fatty acid metabolism</keyword>
<dbReference type="STRING" id="121845.A0A1S4EBC9"/>
<dbReference type="PANTHER" id="PTHR11157:SF164">
    <property type="entry name" value="ELONGATION OF VERY LONG CHAIN FATTY ACIDS PROTEIN"/>
    <property type="match status" value="1"/>
</dbReference>
<dbReference type="Proteomes" id="UP000079169">
    <property type="component" value="Unplaced"/>
</dbReference>
<dbReference type="GO" id="GO:0019367">
    <property type="term" value="P:fatty acid elongation, saturated fatty acid"/>
    <property type="evidence" value="ECO:0007669"/>
    <property type="project" value="TreeGrafter"/>
</dbReference>
<evidence type="ECO:0000256" key="6">
    <source>
        <dbReference type="ARBA" id="ARBA00022989"/>
    </source>
</evidence>
<feature type="transmembrane region" description="Helical" evidence="10">
    <location>
        <begin position="31"/>
        <end position="50"/>
    </location>
</feature>
<keyword evidence="6 10" id="KW-1133">Transmembrane helix</keyword>
<dbReference type="GO" id="GO:0034626">
    <property type="term" value="P:fatty acid elongation, polyunsaturated fatty acid"/>
    <property type="evidence" value="ECO:0007669"/>
    <property type="project" value="TreeGrafter"/>
</dbReference>
<keyword evidence="3 10" id="KW-0808">Transferase</keyword>
<sequence length="268" mass="31802">MLSEMIMSRIEMLKNDIVEDEEVDSRFFMSSWVPVTVTLVAYLVFVLYIGPKWMATRKPFQINRILMVYNLGQTLASLYVVSSAMRPQILTYLFYISCMAHNKTHHPLWPTFMYNAYIYVLIKTVDLLDTVFFVLKKKQSHITFLHVYHHAAMLLTSWAYLRFIKGEQVIFLGALNCLVHAIMYSYYFFASFGPKAQKYLWWKKYITKLQMTQFILIALHQWALILFNCKVPVLISYSIIAQNVLFVILFWNFYYKTYLKKSSRKKGI</sequence>
<evidence type="ECO:0000256" key="9">
    <source>
        <dbReference type="ARBA" id="ARBA00023160"/>
    </source>
</evidence>
<dbReference type="GO" id="GO:0030148">
    <property type="term" value="P:sphingolipid biosynthetic process"/>
    <property type="evidence" value="ECO:0007669"/>
    <property type="project" value="TreeGrafter"/>
</dbReference>
<evidence type="ECO:0000313" key="11">
    <source>
        <dbReference type="Proteomes" id="UP000079169"/>
    </source>
</evidence>
<dbReference type="InterPro" id="IPR030457">
    <property type="entry name" value="ELO_CS"/>
</dbReference>
<feature type="transmembrane region" description="Helical" evidence="10">
    <location>
        <begin position="116"/>
        <end position="135"/>
    </location>
</feature>
<dbReference type="PANTHER" id="PTHR11157">
    <property type="entry name" value="FATTY ACID ACYL TRANSFERASE-RELATED"/>
    <property type="match status" value="1"/>
</dbReference>
<comment type="subcellular location">
    <subcellularLocation>
        <location evidence="1">Membrane</location>
        <topology evidence="1">Multi-pass membrane protein</topology>
    </subcellularLocation>
</comment>
<dbReference type="GO" id="GO:0042761">
    <property type="term" value="P:very long-chain fatty acid biosynthetic process"/>
    <property type="evidence" value="ECO:0007669"/>
    <property type="project" value="TreeGrafter"/>
</dbReference>
<comment type="similarity">
    <text evidence="10">Belongs to the ELO family.</text>
</comment>
<dbReference type="AlphaFoldDB" id="A0A1S4EBC9"/>
<dbReference type="GO" id="GO:0005789">
    <property type="term" value="C:endoplasmic reticulum membrane"/>
    <property type="evidence" value="ECO:0007669"/>
    <property type="project" value="TreeGrafter"/>
</dbReference>
<dbReference type="RefSeq" id="XP_008471681.1">
    <property type="nucleotide sequence ID" value="XM_008473459.3"/>
</dbReference>
<dbReference type="KEGG" id="dci:103508880"/>
<keyword evidence="2 10" id="KW-0444">Lipid biosynthesis</keyword>
<feature type="transmembrane region" description="Helical" evidence="10">
    <location>
        <begin position="147"/>
        <end position="164"/>
    </location>
</feature>
<dbReference type="Pfam" id="PF01151">
    <property type="entry name" value="ELO"/>
    <property type="match status" value="1"/>
</dbReference>
<evidence type="ECO:0000256" key="1">
    <source>
        <dbReference type="ARBA" id="ARBA00004141"/>
    </source>
</evidence>
<feature type="transmembrane region" description="Helical" evidence="10">
    <location>
        <begin position="71"/>
        <end position="96"/>
    </location>
</feature>
<protein>
    <recommendedName>
        <fullName evidence="10">Elongation of very long chain fatty acids protein</fullName>
        <ecNumber evidence="10">2.3.1.199</ecNumber>
    </recommendedName>
    <alternativeName>
        <fullName evidence="10">Very-long-chain 3-oxoacyl-CoA synthase</fullName>
    </alternativeName>
</protein>
<comment type="catalytic activity">
    <reaction evidence="10">
        <text>a very-long-chain acyl-CoA + malonyl-CoA + H(+) = a very-long-chain 3-oxoacyl-CoA + CO2 + CoA</text>
        <dbReference type="Rhea" id="RHEA:32727"/>
        <dbReference type="ChEBI" id="CHEBI:15378"/>
        <dbReference type="ChEBI" id="CHEBI:16526"/>
        <dbReference type="ChEBI" id="CHEBI:57287"/>
        <dbReference type="ChEBI" id="CHEBI:57384"/>
        <dbReference type="ChEBI" id="CHEBI:90725"/>
        <dbReference type="ChEBI" id="CHEBI:90736"/>
        <dbReference type="EC" id="2.3.1.199"/>
    </reaction>
</comment>
<name>A0A1S4EBC9_DIACI</name>